<dbReference type="EMBL" id="CM047747">
    <property type="protein sequence ID" value="KAJ0016801.1"/>
    <property type="molecule type" value="Genomic_DNA"/>
</dbReference>
<organism evidence="1 2">
    <name type="scientific">Pistacia integerrima</name>
    <dbReference type="NCBI Taxonomy" id="434235"/>
    <lineage>
        <taxon>Eukaryota</taxon>
        <taxon>Viridiplantae</taxon>
        <taxon>Streptophyta</taxon>
        <taxon>Embryophyta</taxon>
        <taxon>Tracheophyta</taxon>
        <taxon>Spermatophyta</taxon>
        <taxon>Magnoliopsida</taxon>
        <taxon>eudicotyledons</taxon>
        <taxon>Gunneridae</taxon>
        <taxon>Pentapetalae</taxon>
        <taxon>rosids</taxon>
        <taxon>malvids</taxon>
        <taxon>Sapindales</taxon>
        <taxon>Anacardiaceae</taxon>
        <taxon>Pistacia</taxon>
    </lineage>
</organism>
<comment type="caution">
    <text evidence="1">The sequence shown here is derived from an EMBL/GenBank/DDBJ whole genome shotgun (WGS) entry which is preliminary data.</text>
</comment>
<dbReference type="Proteomes" id="UP001163603">
    <property type="component" value="Chromosome 12"/>
</dbReference>
<accession>A0ACC0XI32</accession>
<proteinExistence type="predicted"/>
<reference evidence="2" key="1">
    <citation type="journal article" date="2023" name="G3 (Bethesda)">
        <title>Genome assembly and association tests identify interacting loci associated with vigor, precocity, and sex in interspecific pistachio rootstocks.</title>
        <authorList>
            <person name="Palmer W."/>
            <person name="Jacygrad E."/>
            <person name="Sagayaradj S."/>
            <person name="Cavanaugh K."/>
            <person name="Han R."/>
            <person name="Bertier L."/>
            <person name="Beede B."/>
            <person name="Kafkas S."/>
            <person name="Golino D."/>
            <person name="Preece J."/>
            <person name="Michelmore R."/>
        </authorList>
    </citation>
    <scope>NUCLEOTIDE SEQUENCE [LARGE SCALE GENOMIC DNA]</scope>
</reference>
<protein>
    <submittedName>
        <fullName evidence="1">Uncharacterized protein</fullName>
    </submittedName>
</protein>
<gene>
    <name evidence="1" type="ORF">Pint_11925</name>
</gene>
<keyword evidence="2" id="KW-1185">Reference proteome</keyword>
<sequence length="178" mass="20436">MADSLPSSIATNILETNLDSPKTWFDRNLSIEILKLKRTVSVVKDLLLDAEKELAQGMHVAETHLAQNRVTDFSKMLNFTADLLHKLASKRPQVCKFILSFIYHLKIKRIRKRLLAMVDTSRAGYHQDRFYTRDWVVRNTLVDTSEVFDRDADKEKVINSLLKTGHLYFSATAIVGEV</sequence>
<evidence type="ECO:0000313" key="2">
    <source>
        <dbReference type="Proteomes" id="UP001163603"/>
    </source>
</evidence>
<name>A0ACC0XI32_9ROSI</name>
<evidence type="ECO:0000313" key="1">
    <source>
        <dbReference type="EMBL" id="KAJ0016801.1"/>
    </source>
</evidence>